<dbReference type="EMBL" id="UYRR01004286">
    <property type="protein sequence ID" value="VDK20945.1"/>
    <property type="molecule type" value="Genomic_DNA"/>
</dbReference>
<dbReference type="AlphaFoldDB" id="A0A3P6NZF3"/>
<gene>
    <name evidence="1" type="ORF">ASIM_LOCUS2965</name>
</gene>
<name>A0A3P6NZF3_ANISI</name>
<accession>A0A3P6NZF3</accession>
<organism evidence="1 2">
    <name type="scientific">Anisakis simplex</name>
    <name type="common">Herring worm</name>
    <dbReference type="NCBI Taxonomy" id="6269"/>
    <lineage>
        <taxon>Eukaryota</taxon>
        <taxon>Metazoa</taxon>
        <taxon>Ecdysozoa</taxon>
        <taxon>Nematoda</taxon>
        <taxon>Chromadorea</taxon>
        <taxon>Rhabditida</taxon>
        <taxon>Spirurina</taxon>
        <taxon>Ascaridomorpha</taxon>
        <taxon>Ascaridoidea</taxon>
        <taxon>Anisakidae</taxon>
        <taxon>Anisakis</taxon>
        <taxon>Anisakis simplex complex</taxon>
    </lineage>
</organism>
<reference evidence="1 2" key="1">
    <citation type="submission" date="2018-11" db="EMBL/GenBank/DDBJ databases">
        <authorList>
            <consortium name="Pathogen Informatics"/>
        </authorList>
    </citation>
    <scope>NUCLEOTIDE SEQUENCE [LARGE SCALE GENOMIC DNA]</scope>
</reference>
<proteinExistence type="predicted"/>
<dbReference type="Proteomes" id="UP000267096">
    <property type="component" value="Unassembled WGS sequence"/>
</dbReference>
<sequence length="56" mass="6701">MDKLCLEHEAESLKQHRRLRKLFQRAFECLKQFRQDAETFLNNSQQQQSAMATMVS</sequence>
<evidence type="ECO:0000313" key="2">
    <source>
        <dbReference type="Proteomes" id="UP000267096"/>
    </source>
</evidence>
<evidence type="ECO:0000313" key="1">
    <source>
        <dbReference type="EMBL" id="VDK20945.1"/>
    </source>
</evidence>
<keyword evidence="2" id="KW-1185">Reference proteome</keyword>
<protein>
    <submittedName>
        <fullName evidence="1">Uncharacterized protein</fullName>
    </submittedName>
</protein>